<accession>A0A699WEZ9</accession>
<evidence type="ECO:0000313" key="2">
    <source>
        <dbReference type="EMBL" id="GFD46215.1"/>
    </source>
</evidence>
<dbReference type="AlphaFoldDB" id="A0A699WEZ9"/>
<dbReference type="EMBL" id="BKCJ011668397">
    <property type="protein sequence ID" value="GFD46215.1"/>
    <property type="molecule type" value="Genomic_DNA"/>
</dbReference>
<protein>
    <submittedName>
        <fullName evidence="2">Uncharacterized protein</fullName>
    </submittedName>
</protein>
<feature type="non-terminal residue" evidence="2">
    <location>
        <position position="40"/>
    </location>
</feature>
<name>A0A699WEZ9_TANCI</name>
<comment type="caution">
    <text evidence="2">The sequence shown here is derived from an EMBL/GenBank/DDBJ whole genome shotgun (WGS) entry which is preliminary data.</text>
</comment>
<feature type="compositionally biased region" description="Acidic residues" evidence="1">
    <location>
        <begin position="1"/>
        <end position="15"/>
    </location>
</feature>
<evidence type="ECO:0000256" key="1">
    <source>
        <dbReference type="SAM" id="MobiDB-lite"/>
    </source>
</evidence>
<gene>
    <name evidence="2" type="ORF">Tci_918184</name>
</gene>
<organism evidence="2">
    <name type="scientific">Tanacetum cinerariifolium</name>
    <name type="common">Dalmatian daisy</name>
    <name type="synonym">Chrysanthemum cinerariifolium</name>
    <dbReference type="NCBI Taxonomy" id="118510"/>
    <lineage>
        <taxon>Eukaryota</taxon>
        <taxon>Viridiplantae</taxon>
        <taxon>Streptophyta</taxon>
        <taxon>Embryophyta</taxon>
        <taxon>Tracheophyta</taxon>
        <taxon>Spermatophyta</taxon>
        <taxon>Magnoliopsida</taxon>
        <taxon>eudicotyledons</taxon>
        <taxon>Gunneridae</taxon>
        <taxon>Pentapetalae</taxon>
        <taxon>asterids</taxon>
        <taxon>campanulids</taxon>
        <taxon>Asterales</taxon>
        <taxon>Asteraceae</taxon>
        <taxon>Asteroideae</taxon>
        <taxon>Anthemideae</taxon>
        <taxon>Anthemidinae</taxon>
        <taxon>Tanacetum</taxon>
    </lineage>
</organism>
<feature type="non-terminal residue" evidence="2">
    <location>
        <position position="1"/>
    </location>
</feature>
<reference evidence="2" key="1">
    <citation type="journal article" date="2019" name="Sci. Rep.">
        <title>Draft genome of Tanacetum cinerariifolium, the natural source of mosquito coil.</title>
        <authorList>
            <person name="Yamashiro T."/>
            <person name="Shiraishi A."/>
            <person name="Satake H."/>
            <person name="Nakayama K."/>
        </authorList>
    </citation>
    <scope>NUCLEOTIDE SEQUENCE</scope>
</reference>
<sequence>DDEDEDEEDGEEEEEHLALADSAVVIPTDKLVSPPKGTEP</sequence>
<feature type="region of interest" description="Disordered" evidence="1">
    <location>
        <begin position="1"/>
        <end position="40"/>
    </location>
</feature>
<proteinExistence type="predicted"/>